<keyword evidence="1" id="KW-0732">Signal</keyword>
<dbReference type="SUPFAM" id="SSF82171">
    <property type="entry name" value="DPP6 N-terminal domain-like"/>
    <property type="match status" value="1"/>
</dbReference>
<dbReference type="RefSeq" id="WP_166282374.1">
    <property type="nucleotide sequence ID" value="NZ_JAANNP010000008.1"/>
</dbReference>
<evidence type="ECO:0000256" key="1">
    <source>
        <dbReference type="SAM" id="SignalP"/>
    </source>
</evidence>
<evidence type="ECO:0008006" key="4">
    <source>
        <dbReference type="Google" id="ProtNLM"/>
    </source>
</evidence>
<proteinExistence type="predicted"/>
<reference evidence="2 3" key="1">
    <citation type="submission" date="2020-03" db="EMBL/GenBank/DDBJ databases">
        <title>Two novel Motilibacter sp.</title>
        <authorList>
            <person name="Liu S."/>
        </authorList>
    </citation>
    <scope>NUCLEOTIDE SEQUENCE [LARGE SCALE GENOMIC DNA]</scope>
    <source>
        <strain evidence="2 3">E257</strain>
    </source>
</reference>
<comment type="caution">
    <text evidence="2">The sequence shown here is derived from an EMBL/GenBank/DDBJ whole genome shotgun (WGS) entry which is preliminary data.</text>
</comment>
<dbReference type="Gene3D" id="2.120.10.30">
    <property type="entry name" value="TolB, C-terminal domain"/>
    <property type="match status" value="1"/>
</dbReference>
<protein>
    <recommendedName>
        <fullName evidence="4">WD40 repeat protein</fullName>
    </recommendedName>
</protein>
<name>A0ABX0GXZ9_9ACTN</name>
<keyword evidence="3" id="KW-1185">Reference proteome</keyword>
<gene>
    <name evidence="2" type="ORF">G9H71_12750</name>
</gene>
<feature type="signal peptide" evidence="1">
    <location>
        <begin position="1"/>
        <end position="18"/>
    </location>
</feature>
<accession>A0ABX0GXZ9</accession>
<evidence type="ECO:0000313" key="3">
    <source>
        <dbReference type="Proteomes" id="UP000800981"/>
    </source>
</evidence>
<dbReference type="EMBL" id="JAANNP010000008">
    <property type="protein sequence ID" value="NHC14649.1"/>
    <property type="molecule type" value="Genomic_DNA"/>
</dbReference>
<sequence length="479" mass="48525">MAPVVAAGVLLTGVPAQAAEGDAAPAVTAPAGAYIAYVDEDGTVWARSLAGGTSRRLLDGAGPGARVEISPDGSTLAVLAPAGVLIASTAGGPARQVLNHRVDGAAFSPDAKTLYYSDNNGVGKDGALRALDVTTKATRVVVDPVGPVVDVALSSDGTRLLYSTSDLVRSSLGRIGEAHAVDVATRADTRISRPGDDVIDVAFGPGGTPVISVLTGQEVQEVGSAVTTLDGAKLFPADELTFSAVGTPDGVYAISTTNDEDEPLHVSFAPSGGGAPGRVASELSLSAPSFAVGKGTLPRALTLSTQVSGVEVVLPDGPVLAGEGGTVGVGAFAAGPGPLTITLQRRVGGTWRNVGRQRAPRSQNFVTFPVSASAHVQLRGVANGVVSDPVTLRVASNVTVSQRRSGSAVVLRGSVVGAVGGRVTVQYYRDSAWRPIATAGVRSGRYEVSLRVGKGAELRVVRAADRTHARGVSEVVRAR</sequence>
<evidence type="ECO:0000313" key="2">
    <source>
        <dbReference type="EMBL" id="NHC14649.1"/>
    </source>
</evidence>
<dbReference type="Proteomes" id="UP000800981">
    <property type="component" value="Unassembled WGS sequence"/>
</dbReference>
<organism evidence="2 3">
    <name type="scientific">Motilibacter deserti</name>
    <dbReference type="NCBI Taxonomy" id="2714956"/>
    <lineage>
        <taxon>Bacteria</taxon>
        <taxon>Bacillati</taxon>
        <taxon>Actinomycetota</taxon>
        <taxon>Actinomycetes</taxon>
        <taxon>Motilibacterales</taxon>
        <taxon>Motilibacteraceae</taxon>
        <taxon>Motilibacter</taxon>
    </lineage>
</organism>
<feature type="chain" id="PRO_5046914705" description="WD40 repeat protein" evidence="1">
    <location>
        <begin position="19"/>
        <end position="479"/>
    </location>
</feature>
<dbReference type="InterPro" id="IPR011042">
    <property type="entry name" value="6-blade_b-propeller_TolB-like"/>
</dbReference>